<keyword evidence="6" id="KW-0418">Kinase</keyword>
<evidence type="ECO:0000256" key="1">
    <source>
        <dbReference type="ARBA" id="ARBA00000085"/>
    </source>
</evidence>
<dbReference type="InterPro" id="IPR000014">
    <property type="entry name" value="PAS"/>
</dbReference>
<dbReference type="InterPro" id="IPR013767">
    <property type="entry name" value="PAS_fold"/>
</dbReference>
<sequence>MRLSLVLDALGKPIRMIGCSNNISDRKLAEESLRESEQRFANLAKAAPVAIFQINQNNECTYVNEFWSQITGQESSMALGHGWLQTIHPDDREQIHQHWIQAIEQQAYYQAEGRCIKPDGTICYYYCQAAPELDEDGIFTGYIGTLTDISDRKQAETQLLQANEELLRATRLKDEFLANMSHELRTPLNSILGLSEALKEQIFGTLNERQIRAISTVESSGEHLLSLINDILDLSKITSGMMELDIESVSIKSLCDSSLVFIKQQAFKKRVQVVSNIPPNINAIDGEERRLKQVLINLLTNAVKFTPSGGQVSLLVAVGSGDTWQGEATIPPRIRAMDSPMLVFQVVDTGIGIAPHDLQRLFQSFVQVDSALNRQYEGTGLGLALVKQIVELHSGQVMAESEVGKGSRFTVALPYDLSHSGALEPEPTATSSLPLVVNPENAIAPLILLAEDNEANIQTLSSYLNALDYRVIVARNGEESIVMAKANAPDIILMDVQMPRMDGLEAIRLIRADAQIAAIPIIALTALAMEGDRERCIAAGANEYLAKPIKLRLLNTTIQQVLPL</sequence>
<keyword evidence="14" id="KW-0067">ATP-binding</keyword>
<feature type="domain" description="PAS" evidence="12">
    <location>
        <begin position="36"/>
        <end position="106"/>
    </location>
</feature>
<keyword evidence="5" id="KW-0808">Transferase</keyword>
<dbReference type="Gene3D" id="1.10.287.130">
    <property type="match status" value="1"/>
</dbReference>
<dbReference type="Proteomes" id="UP001333818">
    <property type="component" value="Unassembled WGS sequence"/>
</dbReference>
<comment type="caution">
    <text evidence="14">The sequence shown here is derived from an EMBL/GenBank/DDBJ whole genome shotgun (WGS) entry which is preliminary data.</text>
</comment>
<dbReference type="RefSeq" id="WP_330485262.1">
    <property type="nucleotide sequence ID" value="NZ_JAZBJZ010000096.1"/>
</dbReference>
<evidence type="ECO:0000259" key="11">
    <source>
        <dbReference type="PROSITE" id="PS50110"/>
    </source>
</evidence>
<protein>
    <recommendedName>
        <fullName evidence="8">Circadian input-output histidine kinase CikA</fullName>
        <ecNumber evidence="3">2.7.13.3</ecNumber>
    </recommendedName>
</protein>
<dbReference type="SUPFAM" id="SSF55874">
    <property type="entry name" value="ATPase domain of HSP90 chaperone/DNA topoisomerase II/histidine kinase"/>
    <property type="match status" value="1"/>
</dbReference>
<dbReference type="InterPro" id="IPR036097">
    <property type="entry name" value="HisK_dim/P_sf"/>
</dbReference>
<proteinExistence type="inferred from homology"/>
<dbReference type="PANTHER" id="PTHR43047">
    <property type="entry name" value="TWO-COMPONENT HISTIDINE PROTEIN KINASE"/>
    <property type="match status" value="1"/>
</dbReference>
<feature type="modified residue" description="4-aspartylphosphate" evidence="9">
    <location>
        <position position="495"/>
    </location>
</feature>
<dbReference type="InterPro" id="IPR003661">
    <property type="entry name" value="HisK_dim/P_dom"/>
</dbReference>
<dbReference type="PANTHER" id="PTHR43047:SF63">
    <property type="entry name" value="HISTIDINE KINASE"/>
    <property type="match status" value="1"/>
</dbReference>
<dbReference type="InterPro" id="IPR036890">
    <property type="entry name" value="HATPase_C_sf"/>
</dbReference>
<dbReference type="EMBL" id="JAZBJZ010000096">
    <property type="protein sequence ID" value="MEE3718826.1"/>
    <property type="molecule type" value="Genomic_DNA"/>
</dbReference>
<organism evidence="14 15">
    <name type="scientific">Tumidithrix elongata BACA0141</name>
    <dbReference type="NCBI Taxonomy" id="2716417"/>
    <lineage>
        <taxon>Bacteria</taxon>
        <taxon>Bacillati</taxon>
        <taxon>Cyanobacteriota</taxon>
        <taxon>Cyanophyceae</taxon>
        <taxon>Pseudanabaenales</taxon>
        <taxon>Pseudanabaenaceae</taxon>
        <taxon>Tumidithrix</taxon>
        <taxon>Tumidithrix elongata</taxon>
    </lineage>
</organism>
<evidence type="ECO:0000256" key="2">
    <source>
        <dbReference type="ARBA" id="ARBA00006402"/>
    </source>
</evidence>
<evidence type="ECO:0000256" key="5">
    <source>
        <dbReference type="ARBA" id="ARBA00022679"/>
    </source>
</evidence>
<dbReference type="AlphaFoldDB" id="A0AAW9Q117"/>
<evidence type="ECO:0000256" key="8">
    <source>
        <dbReference type="ARBA" id="ARBA00074306"/>
    </source>
</evidence>
<dbReference type="Gene3D" id="3.40.50.2300">
    <property type="match status" value="1"/>
</dbReference>
<feature type="domain" description="PAC" evidence="13">
    <location>
        <begin position="109"/>
        <end position="161"/>
    </location>
</feature>
<dbReference type="Pfam" id="PF00512">
    <property type="entry name" value="HisKA"/>
    <property type="match status" value="1"/>
</dbReference>
<dbReference type="PROSITE" id="PS50113">
    <property type="entry name" value="PAC"/>
    <property type="match status" value="2"/>
</dbReference>
<dbReference type="Pfam" id="PF02518">
    <property type="entry name" value="HATPase_c"/>
    <property type="match status" value="1"/>
</dbReference>
<dbReference type="GO" id="GO:0005524">
    <property type="term" value="F:ATP binding"/>
    <property type="evidence" value="ECO:0007669"/>
    <property type="project" value="UniProtKB-KW"/>
</dbReference>
<keyword evidence="14" id="KW-0547">Nucleotide-binding</keyword>
<dbReference type="PROSITE" id="PS50112">
    <property type="entry name" value="PAS"/>
    <property type="match status" value="1"/>
</dbReference>
<dbReference type="CDD" id="cd16922">
    <property type="entry name" value="HATPase_EvgS-ArcB-TorS-like"/>
    <property type="match status" value="1"/>
</dbReference>
<feature type="domain" description="Response regulatory" evidence="11">
    <location>
        <begin position="446"/>
        <end position="562"/>
    </location>
</feature>
<dbReference type="GO" id="GO:0005886">
    <property type="term" value="C:plasma membrane"/>
    <property type="evidence" value="ECO:0007669"/>
    <property type="project" value="TreeGrafter"/>
</dbReference>
<reference evidence="14" key="1">
    <citation type="submission" date="2024-01" db="EMBL/GenBank/DDBJ databases">
        <title>Bank of Algae and Cyanobacteria of the Azores (BACA) strain genomes.</title>
        <authorList>
            <person name="Luz R."/>
            <person name="Cordeiro R."/>
            <person name="Fonseca A."/>
            <person name="Goncalves V."/>
        </authorList>
    </citation>
    <scope>NUCLEOTIDE SEQUENCE</scope>
    <source>
        <strain evidence="14">BACA0141</strain>
    </source>
</reference>
<evidence type="ECO:0000256" key="3">
    <source>
        <dbReference type="ARBA" id="ARBA00012438"/>
    </source>
</evidence>
<comment type="similarity">
    <text evidence="2">In the N-terminal section; belongs to the phytochrome family.</text>
</comment>
<dbReference type="SUPFAM" id="SSF47384">
    <property type="entry name" value="Homodimeric domain of signal transducing histidine kinase"/>
    <property type="match status" value="1"/>
</dbReference>
<gene>
    <name evidence="14" type="ORF">V2H45_18950</name>
</gene>
<dbReference type="FunFam" id="1.10.287.130:FF:000145">
    <property type="entry name" value="Sensory transduction histidine kinase"/>
    <property type="match status" value="1"/>
</dbReference>
<dbReference type="SMART" id="SM00091">
    <property type="entry name" value="PAS"/>
    <property type="match status" value="1"/>
</dbReference>
<evidence type="ECO:0000313" key="14">
    <source>
        <dbReference type="EMBL" id="MEE3718826.1"/>
    </source>
</evidence>
<dbReference type="NCBIfam" id="TIGR00229">
    <property type="entry name" value="sensory_box"/>
    <property type="match status" value="1"/>
</dbReference>
<evidence type="ECO:0000259" key="10">
    <source>
        <dbReference type="PROSITE" id="PS50109"/>
    </source>
</evidence>
<evidence type="ECO:0000256" key="4">
    <source>
        <dbReference type="ARBA" id="ARBA00022553"/>
    </source>
</evidence>
<dbReference type="Gene3D" id="3.30.450.20">
    <property type="entry name" value="PAS domain"/>
    <property type="match status" value="1"/>
</dbReference>
<dbReference type="CDD" id="cd00082">
    <property type="entry name" value="HisKA"/>
    <property type="match status" value="1"/>
</dbReference>
<keyword evidence="7" id="KW-0902">Two-component regulatory system</keyword>
<feature type="domain" description="PAC" evidence="13">
    <location>
        <begin position="1"/>
        <end position="35"/>
    </location>
</feature>
<dbReference type="InterPro" id="IPR035965">
    <property type="entry name" value="PAS-like_dom_sf"/>
</dbReference>
<dbReference type="Pfam" id="PF00989">
    <property type="entry name" value="PAS"/>
    <property type="match status" value="1"/>
</dbReference>
<dbReference type="InterPro" id="IPR001789">
    <property type="entry name" value="Sig_transdc_resp-reg_receiver"/>
</dbReference>
<evidence type="ECO:0000256" key="9">
    <source>
        <dbReference type="PROSITE-ProRule" id="PRU00169"/>
    </source>
</evidence>
<dbReference type="InterPro" id="IPR001610">
    <property type="entry name" value="PAC"/>
</dbReference>
<dbReference type="SMART" id="SM00448">
    <property type="entry name" value="REC"/>
    <property type="match status" value="1"/>
</dbReference>
<dbReference type="InterPro" id="IPR000700">
    <property type="entry name" value="PAS-assoc_C"/>
</dbReference>
<evidence type="ECO:0000259" key="12">
    <source>
        <dbReference type="PROSITE" id="PS50112"/>
    </source>
</evidence>
<dbReference type="InterPro" id="IPR003594">
    <property type="entry name" value="HATPase_dom"/>
</dbReference>
<dbReference type="PRINTS" id="PR00344">
    <property type="entry name" value="BCTRLSENSOR"/>
</dbReference>
<dbReference type="Gene3D" id="3.30.565.10">
    <property type="entry name" value="Histidine kinase-like ATPase, C-terminal domain"/>
    <property type="match status" value="1"/>
</dbReference>
<evidence type="ECO:0000256" key="7">
    <source>
        <dbReference type="ARBA" id="ARBA00023012"/>
    </source>
</evidence>
<evidence type="ECO:0000259" key="13">
    <source>
        <dbReference type="PROSITE" id="PS50113"/>
    </source>
</evidence>
<dbReference type="SUPFAM" id="SSF52172">
    <property type="entry name" value="CheY-like"/>
    <property type="match status" value="1"/>
</dbReference>
<dbReference type="SMART" id="SM00387">
    <property type="entry name" value="HATPase_c"/>
    <property type="match status" value="1"/>
</dbReference>
<dbReference type="GO" id="GO:0006355">
    <property type="term" value="P:regulation of DNA-templated transcription"/>
    <property type="evidence" value="ECO:0007669"/>
    <property type="project" value="InterPro"/>
</dbReference>
<dbReference type="InterPro" id="IPR004358">
    <property type="entry name" value="Sig_transdc_His_kin-like_C"/>
</dbReference>
<accession>A0AAW9Q117</accession>
<dbReference type="GO" id="GO:0000155">
    <property type="term" value="F:phosphorelay sensor kinase activity"/>
    <property type="evidence" value="ECO:0007669"/>
    <property type="project" value="InterPro"/>
</dbReference>
<feature type="domain" description="Histidine kinase" evidence="10">
    <location>
        <begin position="179"/>
        <end position="417"/>
    </location>
</feature>
<dbReference type="CDD" id="cd00130">
    <property type="entry name" value="PAS"/>
    <property type="match status" value="1"/>
</dbReference>
<dbReference type="CDD" id="cd17546">
    <property type="entry name" value="REC_hyHK_CKI1_RcsC-like"/>
    <property type="match status" value="1"/>
</dbReference>
<dbReference type="PROSITE" id="PS50109">
    <property type="entry name" value="HIS_KIN"/>
    <property type="match status" value="1"/>
</dbReference>
<keyword evidence="4 9" id="KW-0597">Phosphoprotein</keyword>
<dbReference type="Pfam" id="PF00072">
    <property type="entry name" value="Response_reg"/>
    <property type="match status" value="1"/>
</dbReference>
<keyword evidence="15" id="KW-1185">Reference proteome</keyword>
<name>A0AAW9Q117_9CYAN</name>
<dbReference type="PROSITE" id="PS50110">
    <property type="entry name" value="RESPONSE_REGULATORY"/>
    <property type="match status" value="1"/>
</dbReference>
<dbReference type="InterPro" id="IPR005467">
    <property type="entry name" value="His_kinase_dom"/>
</dbReference>
<dbReference type="SMART" id="SM00388">
    <property type="entry name" value="HisKA"/>
    <property type="match status" value="1"/>
</dbReference>
<evidence type="ECO:0000256" key="6">
    <source>
        <dbReference type="ARBA" id="ARBA00022777"/>
    </source>
</evidence>
<dbReference type="InterPro" id="IPR011006">
    <property type="entry name" value="CheY-like_superfamily"/>
</dbReference>
<dbReference type="SMART" id="SM00086">
    <property type="entry name" value="PAC"/>
    <property type="match status" value="1"/>
</dbReference>
<dbReference type="EC" id="2.7.13.3" evidence="3"/>
<dbReference type="FunFam" id="3.30.565.10:FF:000010">
    <property type="entry name" value="Sensor histidine kinase RcsC"/>
    <property type="match status" value="1"/>
</dbReference>
<dbReference type="SUPFAM" id="SSF55785">
    <property type="entry name" value="PYP-like sensor domain (PAS domain)"/>
    <property type="match status" value="1"/>
</dbReference>
<dbReference type="GO" id="GO:0009927">
    <property type="term" value="F:histidine phosphotransfer kinase activity"/>
    <property type="evidence" value="ECO:0007669"/>
    <property type="project" value="TreeGrafter"/>
</dbReference>
<comment type="catalytic activity">
    <reaction evidence="1">
        <text>ATP + protein L-histidine = ADP + protein N-phospho-L-histidine.</text>
        <dbReference type="EC" id="2.7.13.3"/>
    </reaction>
</comment>
<evidence type="ECO:0000313" key="15">
    <source>
        <dbReference type="Proteomes" id="UP001333818"/>
    </source>
</evidence>
<dbReference type="FunFam" id="3.30.450.20:FF:000099">
    <property type="entry name" value="Sensory box sensor histidine kinase"/>
    <property type="match status" value="1"/>
</dbReference>